<proteinExistence type="predicted"/>
<protein>
    <submittedName>
        <fullName evidence="1">Uncharacterized protein</fullName>
    </submittedName>
</protein>
<dbReference type="EMBL" id="GBRD01014950">
    <property type="protein sequence ID" value="JAG50876.1"/>
    <property type="molecule type" value="Transcribed_RNA"/>
</dbReference>
<accession>A0A0K8SC48</accession>
<evidence type="ECO:0000313" key="1">
    <source>
        <dbReference type="EMBL" id="JAG50876.1"/>
    </source>
</evidence>
<sequence length="161" mass="19165">METLKAERTIARRIFSRACTALEQEIAKDSVEYPAALARMKTMEYEAQKLFRIDDEMKVLLMTEQMDEEVRLKEFEDISDYRNKLYLFRGKFESYNRAVKETRDREFVDAQSVVSGSQYNNNMKSKRNFKLPKIEQKQFDGELKNWLGFWGQFKVIDESPT</sequence>
<name>A0A0K8SC48_LYGHE</name>
<reference evidence="1" key="1">
    <citation type="submission" date="2014-09" db="EMBL/GenBank/DDBJ databases">
        <authorList>
            <person name="Magalhaes I.L.F."/>
            <person name="Oliveira U."/>
            <person name="Santos F.R."/>
            <person name="Vidigal T.H.D.A."/>
            <person name="Brescovit A.D."/>
            <person name="Santos A.J."/>
        </authorList>
    </citation>
    <scope>NUCLEOTIDE SEQUENCE</scope>
</reference>
<organism evidence="1">
    <name type="scientific">Lygus hesperus</name>
    <name type="common">Western plant bug</name>
    <dbReference type="NCBI Taxonomy" id="30085"/>
    <lineage>
        <taxon>Eukaryota</taxon>
        <taxon>Metazoa</taxon>
        <taxon>Ecdysozoa</taxon>
        <taxon>Arthropoda</taxon>
        <taxon>Hexapoda</taxon>
        <taxon>Insecta</taxon>
        <taxon>Pterygota</taxon>
        <taxon>Neoptera</taxon>
        <taxon>Paraneoptera</taxon>
        <taxon>Hemiptera</taxon>
        <taxon>Heteroptera</taxon>
        <taxon>Panheteroptera</taxon>
        <taxon>Cimicomorpha</taxon>
        <taxon>Miridae</taxon>
        <taxon>Mirini</taxon>
        <taxon>Lygus</taxon>
    </lineage>
</organism>
<dbReference type="AlphaFoldDB" id="A0A0K8SC48"/>